<evidence type="ECO:0000256" key="7">
    <source>
        <dbReference type="ARBA" id="ARBA00023237"/>
    </source>
</evidence>
<dbReference type="Proteomes" id="UP000238042">
    <property type="component" value="Unassembled WGS sequence"/>
</dbReference>
<dbReference type="OrthoDB" id="9811587at2"/>
<evidence type="ECO:0000313" key="9">
    <source>
        <dbReference type="EMBL" id="PQL90347.1"/>
    </source>
</evidence>
<dbReference type="Pfam" id="PF02321">
    <property type="entry name" value="OEP"/>
    <property type="match status" value="1"/>
</dbReference>
<keyword evidence="10" id="KW-1185">Reference proteome</keyword>
<feature type="compositionally biased region" description="Basic and acidic residues" evidence="8">
    <location>
        <begin position="555"/>
        <end position="569"/>
    </location>
</feature>
<evidence type="ECO:0000256" key="2">
    <source>
        <dbReference type="ARBA" id="ARBA00007613"/>
    </source>
</evidence>
<protein>
    <recommendedName>
        <fullName evidence="11">TolC family protein</fullName>
    </recommendedName>
</protein>
<dbReference type="InterPro" id="IPR003423">
    <property type="entry name" value="OMP_efflux"/>
</dbReference>
<keyword evidence="3" id="KW-0813">Transport</keyword>
<reference evidence="9 10" key="1">
    <citation type="submission" date="2018-02" db="EMBL/GenBank/DDBJ databases">
        <title>Genome sequences of Apibacter spp., gut symbionts of Asian honey bees.</title>
        <authorList>
            <person name="Kwong W.K."/>
            <person name="Steele M.I."/>
            <person name="Moran N.A."/>
        </authorList>
    </citation>
    <scope>NUCLEOTIDE SEQUENCE [LARGE SCALE GENOMIC DNA]</scope>
    <source>
        <strain evidence="10">wkB301</strain>
    </source>
</reference>
<evidence type="ECO:0000256" key="3">
    <source>
        <dbReference type="ARBA" id="ARBA00022448"/>
    </source>
</evidence>
<comment type="subcellular location">
    <subcellularLocation>
        <location evidence="1">Cell outer membrane</location>
    </subcellularLocation>
</comment>
<feature type="region of interest" description="Disordered" evidence="8">
    <location>
        <begin position="532"/>
        <end position="569"/>
    </location>
</feature>
<dbReference type="GO" id="GO:1990281">
    <property type="term" value="C:efflux pump complex"/>
    <property type="evidence" value="ECO:0007669"/>
    <property type="project" value="TreeGrafter"/>
</dbReference>
<evidence type="ECO:0000256" key="5">
    <source>
        <dbReference type="ARBA" id="ARBA00022692"/>
    </source>
</evidence>
<evidence type="ECO:0000313" key="10">
    <source>
        <dbReference type="Proteomes" id="UP000238042"/>
    </source>
</evidence>
<name>A0A2S8A6Z6_9FLAO</name>
<evidence type="ECO:0000256" key="6">
    <source>
        <dbReference type="ARBA" id="ARBA00023136"/>
    </source>
</evidence>
<dbReference type="InterPro" id="IPR051906">
    <property type="entry name" value="TolC-like"/>
</dbReference>
<gene>
    <name evidence="9" type="ORF">C4S77_10635</name>
</gene>
<evidence type="ECO:0000256" key="8">
    <source>
        <dbReference type="SAM" id="MobiDB-lite"/>
    </source>
</evidence>
<sequence>MKVYTSIVVLFLWSTISAQKIWSFNDCLSYAKENNLQVIAYELKEKVQETEYKIAKKNKLPNVIGGIDNSLILNRSINKKNDYQYRTIYNNSLGISSEIILYNQGQLKRTEEKNNLLYEQNKLLTEKIKNDISLQLMEYYLTVLLNKELLIVDKNSLDNNQQQLDRNQKLYNAGSIPLSTLYESKANFANAKQKYETSLITVDRSKLNLALLLQKDYEGFEIENVIVPEDITMPLINVNEIIEYAYTHQPEIKSSEIGIDAAKKDIDIAKTALYPQITGNYKLNTSYSDIFDKKDRALTDQWYDNYSHTFTVGVSIPIFNKGISKLKIEEAKVQQLIQENDLDQQKLTLKQTIQTAYFDVSSSYQTYLAAKESVKSTQISYDFAQKSFAAGKINVYDLNISRNNYFDALSNMLQAKYSFLFRQKILDFYIGKPLELSSAEITNSQAQFSIYKNADIVQNTDQKTNMLSKTSEVVANDNPTIFKEKSNLNNNSTIQQKATVKTIEKNPNINPNFMINSEKKDNEIATDFNNVDSNLDSTKTESEIPSTINDAEISSSKESKPSSRNLSKREELIEQRRLLLSKGSINYNAADREKLIQIKQLKLQKEYNE</sequence>
<dbReference type="Gene3D" id="1.20.1600.10">
    <property type="entry name" value="Outer membrane efflux proteins (OEP)"/>
    <property type="match status" value="1"/>
</dbReference>
<keyword evidence="6" id="KW-0472">Membrane</keyword>
<keyword evidence="5" id="KW-0812">Transmembrane</keyword>
<dbReference type="RefSeq" id="WP_105247534.1">
    <property type="nucleotide sequence ID" value="NZ_PSZM01000046.1"/>
</dbReference>
<dbReference type="GO" id="GO:0015562">
    <property type="term" value="F:efflux transmembrane transporter activity"/>
    <property type="evidence" value="ECO:0007669"/>
    <property type="project" value="InterPro"/>
</dbReference>
<evidence type="ECO:0000256" key="4">
    <source>
        <dbReference type="ARBA" id="ARBA00022452"/>
    </source>
</evidence>
<evidence type="ECO:0008006" key="11">
    <source>
        <dbReference type="Google" id="ProtNLM"/>
    </source>
</evidence>
<dbReference type="SUPFAM" id="SSF56954">
    <property type="entry name" value="Outer membrane efflux proteins (OEP)"/>
    <property type="match status" value="1"/>
</dbReference>
<evidence type="ECO:0000256" key="1">
    <source>
        <dbReference type="ARBA" id="ARBA00004442"/>
    </source>
</evidence>
<dbReference type="EMBL" id="PSZM01000046">
    <property type="protein sequence ID" value="PQL90347.1"/>
    <property type="molecule type" value="Genomic_DNA"/>
</dbReference>
<dbReference type="PANTHER" id="PTHR30026:SF20">
    <property type="entry name" value="OUTER MEMBRANE PROTEIN TOLC"/>
    <property type="match status" value="1"/>
</dbReference>
<comment type="caution">
    <text evidence="9">The sequence shown here is derived from an EMBL/GenBank/DDBJ whole genome shotgun (WGS) entry which is preliminary data.</text>
</comment>
<comment type="similarity">
    <text evidence="2">Belongs to the outer membrane factor (OMF) (TC 1.B.17) family.</text>
</comment>
<dbReference type="PANTHER" id="PTHR30026">
    <property type="entry name" value="OUTER MEMBRANE PROTEIN TOLC"/>
    <property type="match status" value="1"/>
</dbReference>
<keyword evidence="4" id="KW-1134">Transmembrane beta strand</keyword>
<keyword evidence="7" id="KW-0998">Cell outer membrane</keyword>
<dbReference type="GO" id="GO:0015288">
    <property type="term" value="F:porin activity"/>
    <property type="evidence" value="ECO:0007669"/>
    <property type="project" value="TreeGrafter"/>
</dbReference>
<feature type="compositionally biased region" description="Polar residues" evidence="8">
    <location>
        <begin position="532"/>
        <end position="553"/>
    </location>
</feature>
<organism evidence="9 10">
    <name type="scientific">Apibacter adventoris</name>
    <dbReference type="NCBI Taxonomy" id="1679466"/>
    <lineage>
        <taxon>Bacteria</taxon>
        <taxon>Pseudomonadati</taxon>
        <taxon>Bacteroidota</taxon>
        <taxon>Flavobacteriia</taxon>
        <taxon>Flavobacteriales</taxon>
        <taxon>Weeksellaceae</taxon>
        <taxon>Apibacter</taxon>
    </lineage>
</organism>
<accession>A0A2S8A6Z6</accession>
<dbReference type="AlphaFoldDB" id="A0A2S8A6Z6"/>
<proteinExistence type="inferred from homology"/>
<dbReference type="GO" id="GO:0009279">
    <property type="term" value="C:cell outer membrane"/>
    <property type="evidence" value="ECO:0007669"/>
    <property type="project" value="UniProtKB-SubCell"/>
</dbReference>